<comment type="caution">
    <text evidence="1">The sequence shown here is derived from an EMBL/GenBank/DDBJ whole genome shotgun (WGS) entry which is preliminary data.</text>
</comment>
<sequence length="404" mass="44380">MDSIVILLATACAVNGMGFLDHDYQRTPLGDAIDKASMKLLNEVYKSAGDKNVVSSPLGIMTLLALFEEGAGPGTKQQIDQYLGASNNQKSSESFSDLSKKLAEEDPSYLTVANKIYVSDRYTLDDHFAGIAKTFESEVETLNFGDQRAAAAAINKWADEKTKGHIKDPVQPDSLDAATAAALFNVIFFQGHWHVPFEKSNTVDKDFHIDNSTTVKKPTMHLTQPLFYTENKELGAKMIELPYKEAGFRMVVVLPDEIDGLPKVLAKAAETGLLTDVFNLGPVNRDVKLELPKFEMKNRLDLKDHLPKVGVAKLFEEAAPGIVTNDTVIVSRAFQEAFVKVNEEGATAGAFTGVVVVPVSSLSSPPPPLVFKVDHSFLYLILHEDKLLFTSDYMHLHVCICQCI</sequence>
<organism evidence="1 2">
    <name type="scientific">Dendrolimus kikuchii</name>
    <dbReference type="NCBI Taxonomy" id="765133"/>
    <lineage>
        <taxon>Eukaryota</taxon>
        <taxon>Metazoa</taxon>
        <taxon>Ecdysozoa</taxon>
        <taxon>Arthropoda</taxon>
        <taxon>Hexapoda</taxon>
        <taxon>Insecta</taxon>
        <taxon>Pterygota</taxon>
        <taxon>Neoptera</taxon>
        <taxon>Endopterygota</taxon>
        <taxon>Lepidoptera</taxon>
        <taxon>Glossata</taxon>
        <taxon>Ditrysia</taxon>
        <taxon>Bombycoidea</taxon>
        <taxon>Lasiocampidae</taxon>
        <taxon>Dendrolimus</taxon>
    </lineage>
</organism>
<proteinExistence type="predicted"/>
<keyword evidence="2" id="KW-1185">Reference proteome</keyword>
<gene>
    <name evidence="1" type="ORF">K1T71_010440</name>
</gene>
<dbReference type="EMBL" id="CM034404">
    <property type="protein sequence ID" value="KAJ0174294.1"/>
    <property type="molecule type" value="Genomic_DNA"/>
</dbReference>
<accession>A0ACC1CSB5</accession>
<reference evidence="1 2" key="1">
    <citation type="journal article" date="2021" name="Front. Genet.">
        <title>Chromosome-Level Genome Assembly Reveals Significant Gene Expansion in the Toll and IMD Signaling Pathways of Dendrolimus kikuchii.</title>
        <authorList>
            <person name="Zhou J."/>
            <person name="Wu P."/>
            <person name="Xiong Z."/>
            <person name="Liu N."/>
            <person name="Zhao N."/>
            <person name="Ji M."/>
            <person name="Qiu Y."/>
            <person name="Yang B."/>
        </authorList>
    </citation>
    <scope>NUCLEOTIDE SEQUENCE [LARGE SCALE GENOMIC DNA]</scope>
    <source>
        <strain evidence="1">Ann1</strain>
    </source>
</reference>
<evidence type="ECO:0000313" key="2">
    <source>
        <dbReference type="Proteomes" id="UP000824533"/>
    </source>
</evidence>
<evidence type="ECO:0000313" key="1">
    <source>
        <dbReference type="EMBL" id="KAJ0174294.1"/>
    </source>
</evidence>
<protein>
    <submittedName>
        <fullName evidence="1">Uncharacterized protein</fullName>
    </submittedName>
</protein>
<name>A0ACC1CSB5_9NEOP</name>
<dbReference type="Proteomes" id="UP000824533">
    <property type="component" value="Linkage Group LG18"/>
</dbReference>